<organism evidence="2">
    <name type="scientific">marine metagenome</name>
    <dbReference type="NCBI Taxonomy" id="408172"/>
    <lineage>
        <taxon>unclassified sequences</taxon>
        <taxon>metagenomes</taxon>
        <taxon>ecological metagenomes</taxon>
    </lineage>
</organism>
<evidence type="ECO:0000256" key="1">
    <source>
        <dbReference type="SAM" id="MobiDB-lite"/>
    </source>
</evidence>
<dbReference type="EMBL" id="UINC01166872">
    <property type="protein sequence ID" value="SVD69057.1"/>
    <property type="molecule type" value="Genomic_DNA"/>
</dbReference>
<protein>
    <submittedName>
        <fullName evidence="2">Uncharacterized protein</fullName>
    </submittedName>
</protein>
<name>A0A382XCZ7_9ZZZZ</name>
<feature type="non-terminal residue" evidence="2">
    <location>
        <position position="271"/>
    </location>
</feature>
<proteinExistence type="predicted"/>
<feature type="non-terminal residue" evidence="2">
    <location>
        <position position="1"/>
    </location>
</feature>
<gene>
    <name evidence="2" type="ORF">METZ01_LOCUS421911</name>
</gene>
<sequence>SDLDSYPDYFWQKFGHAGHDPTSKGYDKALSNYILANRGKPITPTIVDIPSYPPTTPSTTTTSSTVDSWGRPVGQRTLVQPAGDKSPGDIQTERLIETYLTRKDMSPAAKKARKQGIFQNLRRGYGLDSPRLNEFLALFSGDVRTMEAVDYAKLSRAARKQGLLPPGTDSKYGYAGDHTAVGDIHGFDSDEYRKAKERVLIIGGKKYTAADLGMGTTSYHHSDSKYMGGQYPLTQAEYVAGGHALDREKPLSEYQDYLMEWDLDWKARQTT</sequence>
<feature type="region of interest" description="Disordered" evidence="1">
    <location>
        <begin position="46"/>
        <end position="71"/>
    </location>
</feature>
<accession>A0A382XCZ7</accession>
<evidence type="ECO:0000313" key="2">
    <source>
        <dbReference type="EMBL" id="SVD69057.1"/>
    </source>
</evidence>
<dbReference type="AlphaFoldDB" id="A0A382XCZ7"/>
<reference evidence="2" key="1">
    <citation type="submission" date="2018-05" db="EMBL/GenBank/DDBJ databases">
        <authorList>
            <person name="Lanie J.A."/>
            <person name="Ng W.-L."/>
            <person name="Kazmierczak K.M."/>
            <person name="Andrzejewski T.M."/>
            <person name="Davidsen T.M."/>
            <person name="Wayne K.J."/>
            <person name="Tettelin H."/>
            <person name="Glass J.I."/>
            <person name="Rusch D."/>
            <person name="Podicherti R."/>
            <person name="Tsui H.-C.T."/>
            <person name="Winkler M.E."/>
        </authorList>
    </citation>
    <scope>NUCLEOTIDE SEQUENCE</scope>
</reference>